<evidence type="ECO:0000313" key="4">
    <source>
        <dbReference type="EMBL" id="OXA45328.1"/>
    </source>
</evidence>
<dbReference type="InterPro" id="IPR055109">
    <property type="entry name" value="SMCHD1_S5"/>
</dbReference>
<feature type="region of interest" description="Disordered" evidence="2">
    <location>
        <begin position="200"/>
        <end position="224"/>
    </location>
</feature>
<dbReference type="InterPro" id="IPR036277">
    <property type="entry name" value="SMC_hinge_sf"/>
</dbReference>
<dbReference type="PANTHER" id="PTHR22640">
    <property type="entry name" value="STRUCTURAL MAINTENANCE OF CHROMOSOMES FLEXIBLE HINGE DOMAIN-CONTAINING PROTEIN 1"/>
    <property type="match status" value="1"/>
</dbReference>
<protein>
    <submittedName>
        <fullName evidence="4">Structural maintenance of chromosomes flexible hinge domain-containing protein 1</fullName>
    </submittedName>
</protein>
<dbReference type="Pfam" id="PF22899">
    <property type="entry name" value="SMCHD1_S5"/>
    <property type="match status" value="1"/>
</dbReference>
<dbReference type="Proteomes" id="UP000198287">
    <property type="component" value="Unassembled WGS sequence"/>
</dbReference>
<name>A0A226DK03_FOLCA</name>
<dbReference type="EMBL" id="LNIX01000018">
    <property type="protein sequence ID" value="OXA45328.1"/>
    <property type="molecule type" value="Genomic_DNA"/>
</dbReference>
<gene>
    <name evidence="4" type="ORF">Fcan01_20107</name>
</gene>
<accession>A0A226DK03</accession>
<dbReference type="SUPFAM" id="SSF75553">
    <property type="entry name" value="Smc hinge domain"/>
    <property type="match status" value="1"/>
</dbReference>
<dbReference type="Gene3D" id="3.30.70.1620">
    <property type="match status" value="1"/>
</dbReference>
<evidence type="ECO:0000313" key="5">
    <source>
        <dbReference type="Proteomes" id="UP000198287"/>
    </source>
</evidence>
<dbReference type="Pfam" id="PF13589">
    <property type="entry name" value="HATPase_c_3"/>
    <property type="match status" value="1"/>
</dbReference>
<dbReference type="SUPFAM" id="SSF55874">
    <property type="entry name" value="ATPase domain of HSP90 chaperone/DNA topoisomerase II/histidine kinase"/>
    <property type="match status" value="1"/>
</dbReference>
<dbReference type="GO" id="GO:0005524">
    <property type="term" value="F:ATP binding"/>
    <property type="evidence" value="ECO:0007669"/>
    <property type="project" value="InterPro"/>
</dbReference>
<reference evidence="4 5" key="1">
    <citation type="submission" date="2015-12" db="EMBL/GenBank/DDBJ databases">
        <title>The genome of Folsomia candida.</title>
        <authorList>
            <person name="Faddeeva A."/>
            <person name="Derks M.F."/>
            <person name="Anvar Y."/>
            <person name="Smit S."/>
            <person name="Van Straalen N."/>
            <person name="Roelofs D."/>
        </authorList>
    </citation>
    <scope>NUCLEOTIDE SEQUENCE [LARGE SCALE GENOMIC DNA]</scope>
    <source>
        <strain evidence="4 5">VU population</strain>
        <tissue evidence="4">Whole body</tissue>
    </source>
</reference>
<feature type="domain" description="SMCHD1 ribosomal S5" evidence="3">
    <location>
        <begin position="416"/>
        <end position="623"/>
    </location>
</feature>
<comment type="caution">
    <text evidence="4">The sequence shown here is derived from an EMBL/GenBank/DDBJ whole genome shotgun (WGS) entry which is preliminary data.</text>
</comment>
<dbReference type="GO" id="GO:0005694">
    <property type="term" value="C:chromosome"/>
    <property type="evidence" value="ECO:0007669"/>
    <property type="project" value="InterPro"/>
</dbReference>
<feature type="coiled-coil region" evidence="1">
    <location>
        <begin position="2145"/>
        <end position="2186"/>
    </location>
</feature>
<feature type="region of interest" description="Disordered" evidence="2">
    <location>
        <begin position="2188"/>
        <end position="2212"/>
    </location>
</feature>
<evidence type="ECO:0000256" key="2">
    <source>
        <dbReference type="SAM" id="MobiDB-lite"/>
    </source>
</evidence>
<feature type="compositionally biased region" description="Low complexity" evidence="2">
    <location>
        <begin position="915"/>
        <end position="928"/>
    </location>
</feature>
<dbReference type="GO" id="GO:0051276">
    <property type="term" value="P:chromosome organization"/>
    <property type="evidence" value="ECO:0007669"/>
    <property type="project" value="InterPro"/>
</dbReference>
<dbReference type="Gene3D" id="1.20.1060.20">
    <property type="match status" value="1"/>
</dbReference>
<proteinExistence type="predicted"/>
<organism evidence="4 5">
    <name type="scientific">Folsomia candida</name>
    <name type="common">Springtail</name>
    <dbReference type="NCBI Taxonomy" id="158441"/>
    <lineage>
        <taxon>Eukaryota</taxon>
        <taxon>Metazoa</taxon>
        <taxon>Ecdysozoa</taxon>
        <taxon>Arthropoda</taxon>
        <taxon>Hexapoda</taxon>
        <taxon>Collembola</taxon>
        <taxon>Entomobryomorpha</taxon>
        <taxon>Isotomoidea</taxon>
        <taxon>Isotomidae</taxon>
        <taxon>Proisotominae</taxon>
        <taxon>Folsomia</taxon>
    </lineage>
</organism>
<feature type="region of interest" description="Disordered" evidence="2">
    <location>
        <begin position="899"/>
        <end position="932"/>
    </location>
</feature>
<evidence type="ECO:0000256" key="1">
    <source>
        <dbReference type="SAM" id="Coils"/>
    </source>
</evidence>
<dbReference type="GO" id="GO:0006302">
    <property type="term" value="P:double-strand break repair"/>
    <property type="evidence" value="ECO:0007669"/>
    <property type="project" value="InterPro"/>
</dbReference>
<dbReference type="InterPro" id="IPR038892">
    <property type="entry name" value="SMCHD1"/>
</dbReference>
<evidence type="ECO:0000259" key="3">
    <source>
        <dbReference type="Pfam" id="PF22899"/>
    </source>
</evidence>
<keyword evidence="1" id="KW-0175">Coiled coil</keyword>
<dbReference type="InterPro" id="IPR036890">
    <property type="entry name" value="HATPase_C_sf"/>
</dbReference>
<keyword evidence="5" id="KW-1185">Reference proteome</keyword>
<dbReference type="PANTHER" id="PTHR22640:SF2">
    <property type="entry name" value="STRUCTURAL MAINTENANCE OF CHROMOSOMES FLEXIBLE HINGE DOMAIN-CONTAINING PROTEIN 1"/>
    <property type="match status" value="1"/>
</dbReference>
<dbReference type="OrthoDB" id="6513515at2759"/>
<dbReference type="Gene3D" id="3.30.565.10">
    <property type="entry name" value="Histidine kinase-like ATPase, C-terminal domain"/>
    <property type="match status" value="1"/>
</dbReference>
<sequence>MSARNSKDNQKVIQLYVTDLRKTILKGKQSQQPSHPVNNVAITGNNLASLVKLKKAIGAVLAENLVSDNTNFDIYDADYIRIDDENVARLENNDCLVLFDRNQSELPPGYVYEHRSRILPHTRAVTNQEGKFYGSEEHNLAAFAIAELVDNSLTATAHNHGRRIIEIQFHNNGIKSFLAVLDNGCGMNSTTLKKSLRFKAPKDSRPDDVSGLPTQLATQESGDEVRNEEIHPMYLNSNISKFGAGLKQAVFWLGGEARIISKRTESKNVYEILYSRADMEKMEALKSDDAWDVLIRTGNLGEIRDTTASPVLKNFIKTMETKKPSFTHIVIQKFEKGDDNSPLELLQRTDNSADIKPSIEKQLAHIYHYYLHGRDGNTGKASNNDNLIDIVVSRFDSKGKQVSLLKLRDMTENNLDLESRFVRTAAPDPFLFTFEVSKSQHINGAMNQTSKIGGIIRYHPFQYDRETHPMLERSSKNCARSIEESEAIFEETVELFEDNNYRHVNNGFFHVWWNGRLIPCTKLDALPWCSLPERVKNTHKLCKAYGRISGSLFYTGDICGITDNKLNLTTTTTLSEMFNEKLIHSQQSTFQRIKCHGGILKQDRDVRNDVKKNFENWLMDSQEYDMEVRYSKILVDSAKHPVTSKFRTKSGTFTYYQYGSANWEDLGITLQVGNAVKLNGKCMMVGRIKSFYVQAEHCYKDRNADNSNRRPLNEVYAPVSFVDIELQPVPYYADNGEDTKISRHSMSLIDNKVPSPSVETMIKELADNLKLKFKVIQDPGPKFQNGCKIRSDGILFKSFALDIVKVNDETSVNGYLPFYRPKHKKMFVVYRIHKIHSNNSKELLETGGACSYATPGKKPNGYYFTTFDLKKTDYSEIGDYVITFYAYISSQSVNQTIESAQATRTPTRDTETFPSRSRNISSRGTSSSSRERFEIEPDYEIEENLNGRRILKDGKTRIPLPCYEIRYSVVAGCPHKFEIEEFGDDELRIGKSFKVMLSFKDCNENIASASDLKDELTILSSKLVISLVPTKTYPDFNLTATNGELLIDGDTLVISDVVTMGSLDGAEFRETQMYVELMLNNISKKCRSSKIRFHPGVPEKIVCLQESVQIENRCKPSLSCRVLDCADNVILKNDKNPIKLKCKIYRMSDGQFLFDRMLHATDAKPNEMDDAICLDDFKTPAVGQVNLLCKVSYDLYSNIEPISVPITITRSTRPEVLRVYRRTSKDEEEIVEIGHESFQTAKIMDELHLSWELYDGMGRKILFDASKHKLSVNWSKSSSRPAILESGNLPIFKVPKRTIDKDPFTTEVTILGFDEQLQHTFYLTSLPLEPNSLSVSFIGSNNSRDVVQYRMGEKVPDAIVKITDRYNNIYTSFCTEELFTYVNVSANGFIVKFSTLCEDMEEGGSFLISDIQFATMGSHLPLGEIILTVTFRQTLSGAVKLSVVAGSPKQLAFVINDQKQLQRGTFTTPNGSQVRISASFMDASNNFTTPMVPIEVNFVHKLTTQGVDKIENERVVSSKDGIADFGSIELAVNEKSRPSRGPPCVVNIKDCGGKCYGKPIYVQVRATVDGQIISDICHFHVTCRPDVPYQLEIVDESGLEHFEYEAGSSFNFLTVTLLSEDETKYASADKEHLSLHLTPVNGISSTPMDPIPASSVHQGVYRFDQVPTKAGNYEAKFVYRNGSVQISETFMHPLKICAGRVHSLKPVEDPGDRSVSNNPENEENRIIVANLKLVLADQYGNVVNEGENSSNGENMNLLKGFVRIDFPSGIELENLENQVNLLSPIHFINGCAIIPRLVVLAGLELPNFSKHEIRFTLNLTTNNLEFVYALEFKFFNDPKQLAESRKFQEKIETLDRKITGHDESLKLVGNTIKTIQTTIERMRGNVRQETESIMAISSPGFVETLKTSKDVTEREACLKADENRLEEGRRKTKSKSNITPGLGAGESDVLGRIGLLAEIKLGGGGISEDLNLQRLLSWYLQNKLTVIVTETAEKGRELEARNRKEQFMLLDIVKDRPPAKHVLSGPGNPVYAHTLLDFTNPLATASTRKVFNKILGDTIIMDDLPTAIEFMKKYNTGRFNCPTILTRDGRRLMGDGIIGGRQTRMPDRIPLWFGLAPCAELSQIRAQLRRLPILKKKMEEVEGVERTDRARLEKLREDYDQVKAELQQWQEERKELLERLGALSTLEKNSAPRTRLMEGQGDQVMPKRARRN</sequence>